<dbReference type="GO" id="GO:0015562">
    <property type="term" value="F:efflux transmembrane transporter activity"/>
    <property type="evidence" value="ECO:0007669"/>
    <property type="project" value="TreeGrafter"/>
</dbReference>
<dbReference type="Pfam" id="PF25917">
    <property type="entry name" value="BSH_RND"/>
    <property type="match status" value="1"/>
</dbReference>
<feature type="coiled-coil region" evidence="2">
    <location>
        <begin position="116"/>
        <end position="143"/>
    </location>
</feature>
<gene>
    <name evidence="5" type="ORF">PEC302110_34650</name>
</gene>
<proteinExistence type="inferred from homology"/>
<evidence type="ECO:0000256" key="2">
    <source>
        <dbReference type="SAM" id="Coils"/>
    </source>
</evidence>
<sequence length="290" mass="31405">MKIQRATTLSDLAYISTKLRQVSVDSFNRSALRRAFTSLAFCLLAFSAHAQTSDPLLTHPSHDNQTSTPADNQARGILVAVDQATLSSDLAGRIVEIPFREGEAFKKGDLLVRFDCSVYQAQLAAAQAAMRAAEAELSQNQQLAQMKSVGRHAVSLSAARFAQSQAESQVYQIQVNRCRLLAPFDGQVVKRRAQTYESVGVGVPVLDIVNNRHLEINLLVSSRWLSAIKPGLIFTFTPDETGKPLQASVARLGARIDESSQTLSLTGVIESKDSSLMAGMSGTAQFPEAP</sequence>
<feature type="domain" description="Multidrug resistance protein MdtA-like barrel-sandwich hybrid" evidence="4">
    <location>
        <begin position="83"/>
        <end position="193"/>
    </location>
</feature>
<dbReference type="InterPro" id="IPR006143">
    <property type="entry name" value="RND_pump_MFP"/>
</dbReference>
<evidence type="ECO:0000259" key="4">
    <source>
        <dbReference type="Pfam" id="PF25917"/>
    </source>
</evidence>
<dbReference type="Proteomes" id="UP001377830">
    <property type="component" value="Chromosome"/>
</dbReference>
<dbReference type="EMBL" id="AP028908">
    <property type="protein sequence ID" value="BES86368.1"/>
    <property type="molecule type" value="Genomic_DNA"/>
</dbReference>
<keyword evidence="2" id="KW-0175">Coiled coil</keyword>
<evidence type="ECO:0000256" key="1">
    <source>
        <dbReference type="ARBA" id="ARBA00009477"/>
    </source>
</evidence>
<name>A0AAN0MND7_9GAMM</name>
<reference evidence="6" key="1">
    <citation type="journal article" date="2024" name="Int. J. Syst. Evol. Microbiol.">
        <title>Pectobacterium araliae sp. nov., a pathogen causing bacterial soft rot of Japanese angelica tree in Japan.</title>
        <authorList>
            <person name="Sawada H."/>
            <person name="Someya N."/>
            <person name="Morohoshi T."/>
            <person name="Ono M."/>
            <person name="Satou M."/>
        </authorList>
    </citation>
    <scope>NUCLEOTIDE SEQUENCE [LARGE SCALE GENOMIC DNA]</scope>
    <source>
        <strain evidence="6">MAFF 302110</strain>
    </source>
</reference>
<feature type="signal peptide" evidence="3">
    <location>
        <begin position="1"/>
        <end position="50"/>
    </location>
</feature>
<dbReference type="InterPro" id="IPR058625">
    <property type="entry name" value="MdtA-like_BSH"/>
</dbReference>
<dbReference type="Gene3D" id="2.40.30.170">
    <property type="match status" value="1"/>
</dbReference>
<dbReference type="KEGG" id="parl:PEC302110_34650"/>
<evidence type="ECO:0000313" key="5">
    <source>
        <dbReference type="EMBL" id="BES86368.1"/>
    </source>
</evidence>
<comment type="similarity">
    <text evidence="1">Belongs to the membrane fusion protein (MFP) (TC 8.A.1) family.</text>
</comment>
<keyword evidence="3" id="KW-0732">Signal</keyword>
<feature type="chain" id="PRO_5042998570" description="Multidrug resistance protein MdtA-like barrel-sandwich hybrid domain-containing protein" evidence="3">
    <location>
        <begin position="51"/>
        <end position="290"/>
    </location>
</feature>
<dbReference type="PANTHER" id="PTHR30469">
    <property type="entry name" value="MULTIDRUG RESISTANCE PROTEIN MDTA"/>
    <property type="match status" value="1"/>
</dbReference>
<dbReference type="NCBIfam" id="TIGR01730">
    <property type="entry name" value="RND_mfp"/>
    <property type="match status" value="1"/>
</dbReference>
<protein>
    <recommendedName>
        <fullName evidence="4">Multidrug resistance protein MdtA-like barrel-sandwich hybrid domain-containing protein</fullName>
    </recommendedName>
</protein>
<dbReference type="GO" id="GO:1990281">
    <property type="term" value="C:efflux pump complex"/>
    <property type="evidence" value="ECO:0007669"/>
    <property type="project" value="TreeGrafter"/>
</dbReference>
<accession>A0AAN0MND7</accession>
<keyword evidence="6" id="KW-1185">Reference proteome</keyword>
<organism evidence="5 6">
    <name type="scientific">Pectobacterium araliae</name>
    <dbReference type="NCBI Taxonomy" id="3073862"/>
    <lineage>
        <taxon>Bacteria</taxon>
        <taxon>Pseudomonadati</taxon>
        <taxon>Pseudomonadota</taxon>
        <taxon>Gammaproteobacteria</taxon>
        <taxon>Enterobacterales</taxon>
        <taxon>Pectobacteriaceae</taxon>
        <taxon>Pectobacterium</taxon>
    </lineage>
</organism>
<dbReference type="SUPFAM" id="SSF111369">
    <property type="entry name" value="HlyD-like secretion proteins"/>
    <property type="match status" value="1"/>
</dbReference>
<evidence type="ECO:0000313" key="6">
    <source>
        <dbReference type="Proteomes" id="UP001377830"/>
    </source>
</evidence>
<dbReference type="Gene3D" id="2.40.50.100">
    <property type="match status" value="1"/>
</dbReference>
<dbReference type="AlphaFoldDB" id="A0AAN0MND7"/>
<evidence type="ECO:0000256" key="3">
    <source>
        <dbReference type="SAM" id="SignalP"/>
    </source>
</evidence>